<accession>A0A3S3WD44</accession>
<evidence type="ECO:0000313" key="4">
    <source>
        <dbReference type="EMBL" id="RWY54114.1"/>
    </source>
</evidence>
<feature type="chain" id="PRO_5018666250" description="Outer membrane protein beta-barrel domain-containing protein" evidence="2">
    <location>
        <begin position="26"/>
        <end position="190"/>
    </location>
</feature>
<dbReference type="RefSeq" id="WP_128533549.1">
    <property type="nucleotide sequence ID" value="NZ_SBIW01000003.1"/>
</dbReference>
<gene>
    <name evidence="4" type="ORF">EPL05_08710</name>
</gene>
<dbReference type="AlphaFoldDB" id="A0A3S3WD44"/>
<evidence type="ECO:0000259" key="3">
    <source>
        <dbReference type="Pfam" id="PF13505"/>
    </source>
</evidence>
<sequence>MKTAQKLAAAVFTAVLLFIGANSFAQSTPQGKFDFNIGVDGLMPTGKLQKYSSNFGLGITPQLQYGLTNKLAVTFTSGYYRFFSKTYTNTGLNAPFETEHQDMIPVKLGLKAFITKNIYIGVEVGAGFQINDGISRNTGIETGRNTKLILAPGIGYATKNWDFGIRYENYSGGNAHYGTLGLRVTHSFGL</sequence>
<keyword evidence="5" id="KW-1185">Reference proteome</keyword>
<reference evidence="4 5" key="1">
    <citation type="submission" date="2019-01" db="EMBL/GenBank/DDBJ databases">
        <title>Mucilaginibacter antarcticum sp. nov., isolated from antarctic soil.</title>
        <authorList>
            <person name="Yan Y.-Q."/>
            <person name="Du Z.-J."/>
        </authorList>
    </citation>
    <scope>NUCLEOTIDE SEQUENCE [LARGE SCALE GENOMIC DNA]</scope>
    <source>
        <strain evidence="4 5">F01003</strain>
    </source>
</reference>
<dbReference type="Pfam" id="PF13505">
    <property type="entry name" value="OMP_b-brl"/>
    <property type="match status" value="1"/>
</dbReference>
<dbReference type="OrthoDB" id="791021at2"/>
<evidence type="ECO:0000256" key="2">
    <source>
        <dbReference type="SAM" id="SignalP"/>
    </source>
</evidence>
<proteinExistence type="predicted"/>
<keyword evidence="1 2" id="KW-0732">Signal</keyword>
<dbReference type="InterPro" id="IPR027385">
    <property type="entry name" value="Beta-barrel_OMP"/>
</dbReference>
<evidence type="ECO:0000256" key="1">
    <source>
        <dbReference type="ARBA" id="ARBA00022729"/>
    </source>
</evidence>
<feature type="signal peptide" evidence="2">
    <location>
        <begin position="1"/>
        <end position="25"/>
    </location>
</feature>
<protein>
    <recommendedName>
        <fullName evidence="3">Outer membrane protein beta-barrel domain-containing protein</fullName>
    </recommendedName>
</protein>
<feature type="domain" description="Outer membrane protein beta-barrel" evidence="3">
    <location>
        <begin position="13"/>
        <end position="188"/>
    </location>
</feature>
<dbReference type="EMBL" id="SBIW01000003">
    <property type="protein sequence ID" value="RWY54114.1"/>
    <property type="molecule type" value="Genomic_DNA"/>
</dbReference>
<name>A0A3S3WD44_9SPHI</name>
<evidence type="ECO:0000313" key="5">
    <source>
        <dbReference type="Proteomes" id="UP000286701"/>
    </source>
</evidence>
<organism evidence="4 5">
    <name type="scientific">Mucilaginibacter gilvus</name>
    <dbReference type="NCBI Taxonomy" id="2305909"/>
    <lineage>
        <taxon>Bacteria</taxon>
        <taxon>Pseudomonadati</taxon>
        <taxon>Bacteroidota</taxon>
        <taxon>Sphingobacteriia</taxon>
        <taxon>Sphingobacteriales</taxon>
        <taxon>Sphingobacteriaceae</taxon>
        <taxon>Mucilaginibacter</taxon>
    </lineage>
</organism>
<comment type="caution">
    <text evidence="4">The sequence shown here is derived from an EMBL/GenBank/DDBJ whole genome shotgun (WGS) entry which is preliminary data.</text>
</comment>
<dbReference type="Proteomes" id="UP000286701">
    <property type="component" value="Unassembled WGS sequence"/>
</dbReference>